<dbReference type="NCBIfam" id="TIGR00409">
    <property type="entry name" value="proS_fam_II"/>
    <property type="match status" value="1"/>
</dbReference>
<evidence type="ECO:0000256" key="5">
    <source>
        <dbReference type="ARBA" id="ARBA00022741"/>
    </source>
</evidence>
<dbReference type="InterPro" id="IPR044140">
    <property type="entry name" value="ProRS_anticodon_short"/>
</dbReference>
<reference evidence="12 13" key="1">
    <citation type="submission" date="2016-10" db="EMBL/GenBank/DDBJ databases">
        <title>Rodentibacter gen. nov. and new species.</title>
        <authorList>
            <person name="Christensen H."/>
        </authorList>
    </citation>
    <scope>NUCLEOTIDE SEQUENCE [LARGE SCALE GENOMIC DNA]</scope>
    <source>
        <strain evidence="12 13">1998236014</strain>
    </source>
</reference>
<dbReference type="PRINTS" id="PR01046">
    <property type="entry name" value="TRNASYNTHPRO"/>
</dbReference>
<dbReference type="Pfam" id="PF00587">
    <property type="entry name" value="tRNA-synt_2b"/>
    <property type="match status" value="1"/>
</dbReference>
<dbReference type="EMBL" id="MLAA01000015">
    <property type="protein sequence ID" value="OOF70179.1"/>
    <property type="molecule type" value="Genomic_DNA"/>
</dbReference>
<proteinExistence type="inferred from homology"/>
<dbReference type="InterPro" id="IPR002314">
    <property type="entry name" value="aa-tRNA-synt_IIb"/>
</dbReference>
<evidence type="ECO:0000313" key="12">
    <source>
        <dbReference type="EMBL" id="OOF70179.1"/>
    </source>
</evidence>
<dbReference type="PROSITE" id="PS50862">
    <property type="entry name" value="AA_TRNA_LIGASE_II"/>
    <property type="match status" value="1"/>
</dbReference>
<dbReference type="InterPro" id="IPR050062">
    <property type="entry name" value="Pro-tRNA_synthetase"/>
</dbReference>
<accession>A0ABX3KZD0</accession>
<dbReference type="Gene3D" id="3.40.50.800">
    <property type="entry name" value="Anticodon-binding domain"/>
    <property type="match status" value="1"/>
</dbReference>
<dbReference type="GO" id="GO:0016874">
    <property type="term" value="F:ligase activity"/>
    <property type="evidence" value="ECO:0007669"/>
    <property type="project" value="UniProtKB-KW"/>
</dbReference>
<organism evidence="12 13">
    <name type="scientific">Rodentibacter caecimuris</name>
    <dbReference type="NCBI Taxonomy" id="1796644"/>
    <lineage>
        <taxon>Bacteria</taxon>
        <taxon>Pseudomonadati</taxon>
        <taxon>Pseudomonadota</taxon>
        <taxon>Gammaproteobacteria</taxon>
        <taxon>Pasteurellales</taxon>
        <taxon>Pasteurellaceae</taxon>
        <taxon>Rodentibacter</taxon>
    </lineage>
</organism>
<keyword evidence="13" id="KW-1185">Reference proteome</keyword>
<dbReference type="PIRSF" id="PIRSF001535">
    <property type="entry name" value="ProRS_1"/>
    <property type="match status" value="1"/>
</dbReference>
<dbReference type="CDD" id="cd00779">
    <property type="entry name" value="ProRS_core_prok"/>
    <property type="match status" value="1"/>
</dbReference>
<keyword evidence="4 10" id="KW-0436">Ligase</keyword>
<name>A0ABX3KZD0_9PAST</name>
<evidence type="ECO:0000313" key="13">
    <source>
        <dbReference type="Proteomes" id="UP000188820"/>
    </source>
</evidence>
<comment type="subunit">
    <text evidence="2 10">Homodimer.</text>
</comment>
<dbReference type="InterPro" id="IPR036754">
    <property type="entry name" value="YbaK/aa-tRNA-synt-asso_dom_sf"/>
</dbReference>
<evidence type="ECO:0000256" key="1">
    <source>
        <dbReference type="ARBA" id="ARBA00004496"/>
    </source>
</evidence>
<dbReference type="CDD" id="cd04334">
    <property type="entry name" value="ProRS-INS"/>
    <property type="match status" value="1"/>
</dbReference>
<dbReference type="SUPFAM" id="SSF52954">
    <property type="entry name" value="Class II aaRS ABD-related"/>
    <property type="match status" value="1"/>
</dbReference>
<keyword evidence="8 10" id="KW-0030">Aminoacyl-tRNA synthetase</keyword>
<comment type="subcellular location">
    <subcellularLocation>
        <location evidence="1 10">Cytoplasm</location>
    </subcellularLocation>
</comment>
<keyword evidence="7 10" id="KW-0648">Protein biosynthesis</keyword>
<dbReference type="Pfam" id="PF04073">
    <property type="entry name" value="tRNA_edit"/>
    <property type="match status" value="1"/>
</dbReference>
<evidence type="ECO:0000256" key="9">
    <source>
        <dbReference type="ARBA" id="ARBA00047671"/>
    </source>
</evidence>
<dbReference type="CDD" id="cd00861">
    <property type="entry name" value="ProRS_anticodon_short"/>
    <property type="match status" value="1"/>
</dbReference>
<evidence type="ECO:0000256" key="6">
    <source>
        <dbReference type="ARBA" id="ARBA00022840"/>
    </source>
</evidence>
<dbReference type="Gene3D" id="3.90.960.10">
    <property type="entry name" value="YbaK/aminoacyl-tRNA synthetase-associated domain"/>
    <property type="match status" value="1"/>
</dbReference>
<dbReference type="Pfam" id="PF03129">
    <property type="entry name" value="HGTP_anticodon"/>
    <property type="match status" value="1"/>
</dbReference>
<dbReference type="InterPro" id="IPR045864">
    <property type="entry name" value="aa-tRNA-synth_II/BPL/LPL"/>
</dbReference>
<comment type="domain">
    <text evidence="10">Consists of three domains: the N-terminal catalytic domain, the editing domain and the C-terminal anticodon-binding domain.</text>
</comment>
<evidence type="ECO:0000256" key="3">
    <source>
        <dbReference type="ARBA" id="ARBA00022490"/>
    </source>
</evidence>
<dbReference type="InterPro" id="IPR033730">
    <property type="entry name" value="ProRS_core_prok"/>
</dbReference>
<dbReference type="Gene3D" id="3.30.930.10">
    <property type="entry name" value="Bira Bifunctional Protein, Domain 2"/>
    <property type="match status" value="2"/>
</dbReference>
<keyword evidence="3 10" id="KW-0963">Cytoplasm</keyword>
<dbReference type="InterPro" id="IPR007214">
    <property type="entry name" value="YbaK/aa-tRNA-synth-assoc-dom"/>
</dbReference>
<sequence>MRTSQYLLSTLKETPAEAVVVSHQLMLRAGMIRPLASGLYNWLPTGLRVLKKVENIIREEMNKSGAVEVEMPIVQPAELWQESGRWEQYGPELLRFSDRGNRDFVLGPTHEEVITDLVRREISSYRQLPLNLYQIQTKFRDEVRPRFGVMRGREFLMKDAYSFHTTQQSLQETYDIMYQTYSNIFTRLGLDFRAVQADTGSIGGSASHEFQVLANSGEDDVIFSTESDYAANIELAEAVAIGERAVPSKTMELVDTPNAKTINELVEQFGLPIEKTVKTLIVKGATEENPLVALVIRGDHELNEVKAEKQNAVASPLEFADEAIIQEKIGASVGSLGPVNLSIPVIIDRSVALMSDFSAGANIDGKHYFNINWERDTPLPTVADLRNVVEGDPSPDGKGTLLIKRGIEVGHIFQLGKKYSEALNATVQGEDGKPMVVTMGCYGIGVTRVVAAAIEQHYDERGIVWPCDAIAPFTLAIVPMNMYKSESVRQYAEELYQTLMQQGIEVIFDDRKERPGVMFADMELIGVPHMLVIGEKNLANGEIEYKNRRTGEKTMIEKAQLFDFLKQIIG</sequence>
<comment type="caution">
    <text evidence="12">The sequence shown here is derived from an EMBL/GenBank/DDBJ whole genome shotgun (WGS) entry which is preliminary data.</text>
</comment>
<comment type="function">
    <text evidence="10">Catalyzes the attachment of proline to tRNA(Pro) in a two-step reaction: proline is first activated by ATP to form Pro-AMP and then transferred to the acceptor end of tRNA(Pro). As ProRS can inadvertently accommodate and process non-cognate amino acids such as alanine and cysteine, to avoid such errors it has two additional distinct editing activities against alanine. One activity is designated as 'pretransfer' editing and involves the tRNA(Pro)-independent hydrolysis of activated Ala-AMP. The other activity is designated 'posttransfer' editing and involves deacylation of mischarged Ala-tRNA(Pro). The misacylated Cys-tRNA(Pro) is not edited by ProRS.</text>
</comment>
<feature type="domain" description="Aminoacyl-transfer RNA synthetases class-II family profile" evidence="11">
    <location>
        <begin position="38"/>
        <end position="466"/>
    </location>
</feature>
<comment type="similarity">
    <text evidence="10">Belongs to the class-II aminoacyl-tRNA synthetase family. ProS type 1 subfamily.</text>
</comment>
<dbReference type="EC" id="6.1.1.15" evidence="10"/>
<keyword evidence="6 10" id="KW-0067">ATP-binding</keyword>
<dbReference type="Proteomes" id="UP000188820">
    <property type="component" value="Unassembled WGS sequence"/>
</dbReference>
<evidence type="ECO:0000256" key="10">
    <source>
        <dbReference type="HAMAP-Rule" id="MF_01569"/>
    </source>
</evidence>
<dbReference type="InterPro" id="IPR023717">
    <property type="entry name" value="Pro-tRNA-Synthase_IIa_type1"/>
</dbReference>
<dbReference type="InterPro" id="IPR004154">
    <property type="entry name" value="Anticodon-bd"/>
</dbReference>
<evidence type="ECO:0000259" key="11">
    <source>
        <dbReference type="PROSITE" id="PS50862"/>
    </source>
</evidence>
<protein>
    <recommendedName>
        <fullName evidence="10">Proline--tRNA ligase</fullName>
        <ecNumber evidence="10">6.1.1.15</ecNumber>
    </recommendedName>
    <alternativeName>
        <fullName evidence="10">Prolyl-tRNA synthetase</fullName>
        <shortName evidence="10">ProRS</shortName>
    </alternativeName>
</protein>
<gene>
    <name evidence="10" type="primary">proS</name>
    <name evidence="12" type="ORF">BKG89_04480</name>
</gene>
<dbReference type="RefSeq" id="WP_077462992.1">
    <property type="nucleotide sequence ID" value="NZ_MLAA01000015.1"/>
</dbReference>
<comment type="catalytic activity">
    <reaction evidence="9 10">
        <text>tRNA(Pro) + L-proline + ATP = L-prolyl-tRNA(Pro) + AMP + diphosphate</text>
        <dbReference type="Rhea" id="RHEA:14305"/>
        <dbReference type="Rhea" id="RHEA-COMP:9700"/>
        <dbReference type="Rhea" id="RHEA-COMP:9702"/>
        <dbReference type="ChEBI" id="CHEBI:30616"/>
        <dbReference type="ChEBI" id="CHEBI:33019"/>
        <dbReference type="ChEBI" id="CHEBI:60039"/>
        <dbReference type="ChEBI" id="CHEBI:78442"/>
        <dbReference type="ChEBI" id="CHEBI:78532"/>
        <dbReference type="ChEBI" id="CHEBI:456215"/>
        <dbReference type="EC" id="6.1.1.15"/>
    </reaction>
</comment>
<evidence type="ECO:0000256" key="2">
    <source>
        <dbReference type="ARBA" id="ARBA00011738"/>
    </source>
</evidence>
<dbReference type="InterPro" id="IPR002316">
    <property type="entry name" value="Pro-tRNA-ligase_IIa"/>
</dbReference>
<dbReference type="PANTHER" id="PTHR42753">
    <property type="entry name" value="MITOCHONDRIAL RIBOSOME PROTEIN L39/PROLYL-TRNA LIGASE FAMILY MEMBER"/>
    <property type="match status" value="1"/>
</dbReference>
<dbReference type="InterPro" id="IPR004500">
    <property type="entry name" value="Pro-tRNA-synth_IIa_bac-type"/>
</dbReference>
<dbReference type="NCBIfam" id="NF006625">
    <property type="entry name" value="PRK09194.1"/>
    <property type="match status" value="1"/>
</dbReference>
<evidence type="ECO:0000256" key="8">
    <source>
        <dbReference type="ARBA" id="ARBA00023146"/>
    </source>
</evidence>
<evidence type="ECO:0000256" key="7">
    <source>
        <dbReference type="ARBA" id="ARBA00022917"/>
    </source>
</evidence>
<evidence type="ECO:0000256" key="4">
    <source>
        <dbReference type="ARBA" id="ARBA00022598"/>
    </source>
</evidence>
<keyword evidence="5 10" id="KW-0547">Nucleotide-binding</keyword>
<dbReference type="PANTHER" id="PTHR42753:SF2">
    <property type="entry name" value="PROLINE--TRNA LIGASE"/>
    <property type="match status" value="1"/>
</dbReference>
<dbReference type="InterPro" id="IPR036621">
    <property type="entry name" value="Anticodon-bd_dom_sf"/>
</dbReference>
<dbReference type="SUPFAM" id="SSF55681">
    <property type="entry name" value="Class II aaRS and biotin synthetases"/>
    <property type="match status" value="1"/>
</dbReference>
<dbReference type="HAMAP" id="MF_01569">
    <property type="entry name" value="Pro_tRNA_synth_type1"/>
    <property type="match status" value="1"/>
</dbReference>
<dbReference type="InterPro" id="IPR006195">
    <property type="entry name" value="aa-tRNA-synth_II"/>
</dbReference>
<dbReference type="SUPFAM" id="SSF55826">
    <property type="entry name" value="YbaK/ProRS associated domain"/>
    <property type="match status" value="1"/>
</dbReference>